<dbReference type="Proteomes" id="UP001597319">
    <property type="component" value="Unassembled WGS sequence"/>
</dbReference>
<name>A0ABW5LE36_9FLAO</name>
<evidence type="ECO:0000313" key="1">
    <source>
        <dbReference type="EMBL" id="MFD2561772.1"/>
    </source>
</evidence>
<proteinExistence type="predicted"/>
<dbReference type="EMBL" id="JBHULE010000004">
    <property type="protein sequence ID" value="MFD2561772.1"/>
    <property type="molecule type" value="Genomic_DNA"/>
</dbReference>
<keyword evidence="2" id="KW-1185">Reference proteome</keyword>
<evidence type="ECO:0000313" key="2">
    <source>
        <dbReference type="Proteomes" id="UP001597319"/>
    </source>
</evidence>
<comment type="caution">
    <text evidence="1">The sequence shown here is derived from an EMBL/GenBank/DDBJ whole genome shotgun (WGS) entry which is preliminary data.</text>
</comment>
<protein>
    <submittedName>
        <fullName evidence="1">DUF6913 domain-containing protein</fullName>
    </submittedName>
</protein>
<gene>
    <name evidence="1" type="ORF">ACFSR1_03755</name>
</gene>
<reference evidence="2" key="1">
    <citation type="journal article" date="2019" name="Int. J. Syst. Evol. Microbiol.">
        <title>The Global Catalogue of Microorganisms (GCM) 10K type strain sequencing project: providing services to taxonomists for standard genome sequencing and annotation.</title>
        <authorList>
            <consortium name="The Broad Institute Genomics Platform"/>
            <consortium name="The Broad Institute Genome Sequencing Center for Infectious Disease"/>
            <person name="Wu L."/>
            <person name="Ma J."/>
        </authorList>
    </citation>
    <scope>NUCLEOTIDE SEQUENCE [LARGE SCALE GENOMIC DNA]</scope>
    <source>
        <strain evidence="2">KCTC 52274</strain>
    </source>
</reference>
<organism evidence="1 2">
    <name type="scientific">Aquimarina rubra</name>
    <dbReference type="NCBI Taxonomy" id="1920033"/>
    <lineage>
        <taxon>Bacteria</taxon>
        <taxon>Pseudomonadati</taxon>
        <taxon>Bacteroidota</taxon>
        <taxon>Flavobacteriia</taxon>
        <taxon>Flavobacteriales</taxon>
        <taxon>Flavobacteriaceae</taxon>
        <taxon>Aquimarina</taxon>
    </lineage>
</organism>
<dbReference type="RefSeq" id="WP_378289782.1">
    <property type="nucleotide sequence ID" value="NZ_JBHULE010000004.1"/>
</dbReference>
<sequence>MILKGLKRNALKKSIEYHIKKRKSQAKEVSGINSLAVLIDASQSVNVLSVLKLANELGVKSDRLKVMGYKEDQKEISDDKDAAYYNDKSFGVNGSVKSNSLNDFIKKEYDVLINFYPESKLELDYVAAASKAKFKVGFSEIDNRINDLVIGVTNQDHNLFISELKKYLKILQII</sequence>
<dbReference type="Pfam" id="PF21857">
    <property type="entry name" value="DUF6913"/>
    <property type="match status" value="1"/>
</dbReference>
<dbReference type="InterPro" id="IPR054207">
    <property type="entry name" value="DUF6913"/>
</dbReference>
<accession>A0ABW5LE36</accession>